<protein>
    <submittedName>
        <fullName evidence="2">Hydrogenase</fullName>
    </submittedName>
</protein>
<dbReference type="Pfam" id="PF00148">
    <property type="entry name" value="Oxidored_nitro"/>
    <property type="match status" value="1"/>
</dbReference>
<reference evidence="2 3" key="1">
    <citation type="submission" date="2020-01" db="EMBL/GenBank/DDBJ databases">
        <title>Whole genome sequence of Heliobacterium gestii DSM 11169.</title>
        <authorList>
            <person name="Kyndt J.A."/>
            <person name="Meyer T.E."/>
        </authorList>
    </citation>
    <scope>NUCLEOTIDE SEQUENCE [LARGE SCALE GENOMIC DNA]</scope>
    <source>
        <strain evidence="2 3">DSM 11169</strain>
    </source>
</reference>
<accession>A0A845LE82</accession>
<dbReference type="Proteomes" id="UP000471031">
    <property type="component" value="Unassembled WGS sequence"/>
</dbReference>
<evidence type="ECO:0000313" key="3">
    <source>
        <dbReference type="Proteomes" id="UP000471031"/>
    </source>
</evidence>
<dbReference type="InterPro" id="IPR050152">
    <property type="entry name" value="ChlB/BchB/BchZ"/>
</dbReference>
<gene>
    <name evidence="2" type="ORF">GTO89_02250</name>
</gene>
<evidence type="ECO:0000259" key="1">
    <source>
        <dbReference type="Pfam" id="PF00148"/>
    </source>
</evidence>
<dbReference type="RefSeq" id="WP_161260449.1">
    <property type="nucleotide sequence ID" value="NZ_JAFBDC010000002.1"/>
</dbReference>
<evidence type="ECO:0000313" key="2">
    <source>
        <dbReference type="EMBL" id="MZP41853.1"/>
    </source>
</evidence>
<organism evidence="2 3">
    <name type="scientific">Heliomicrobium gestii</name>
    <name type="common">Heliobacterium gestii</name>
    <dbReference type="NCBI Taxonomy" id="2699"/>
    <lineage>
        <taxon>Bacteria</taxon>
        <taxon>Bacillati</taxon>
        <taxon>Bacillota</taxon>
        <taxon>Clostridia</taxon>
        <taxon>Eubacteriales</taxon>
        <taxon>Heliobacteriaceae</taxon>
        <taxon>Heliomicrobium</taxon>
    </lineage>
</organism>
<dbReference type="EMBL" id="WXEX01000002">
    <property type="protein sequence ID" value="MZP41853.1"/>
    <property type="molecule type" value="Genomic_DNA"/>
</dbReference>
<dbReference type="OrthoDB" id="9802175at2"/>
<dbReference type="PANTHER" id="PTHR33712">
    <property type="entry name" value="LIGHT-INDEPENDENT PROTOCHLOROPHYLLIDE REDUCTASE SUBUNIT B"/>
    <property type="match status" value="1"/>
</dbReference>
<dbReference type="GO" id="GO:0016491">
    <property type="term" value="F:oxidoreductase activity"/>
    <property type="evidence" value="ECO:0007669"/>
    <property type="project" value="InterPro"/>
</dbReference>
<dbReference type="SUPFAM" id="SSF53807">
    <property type="entry name" value="Helical backbone' metal receptor"/>
    <property type="match status" value="1"/>
</dbReference>
<keyword evidence="3" id="KW-1185">Reference proteome</keyword>
<dbReference type="AlphaFoldDB" id="A0A845LE82"/>
<proteinExistence type="predicted"/>
<comment type="caution">
    <text evidence="2">The sequence shown here is derived from an EMBL/GenBank/DDBJ whole genome shotgun (WGS) entry which is preliminary data.</text>
</comment>
<feature type="domain" description="Nitrogenase/oxidoreductase component 1" evidence="1">
    <location>
        <begin position="13"/>
        <end position="440"/>
    </location>
</feature>
<sequence length="445" mass="48861">MSQFVEQIRQVCALGAMQTVLAIPRAVPILHAGPGCGQKLWSALGEYHGYQGSGYTGGHSIPCTNSGEKEVIFGGDERLREVTANTLRVIDGDLYVILTGCTADIVGDDVGEVARRFQEQGKPVVYAETGGFKGTNFYGHERVLEAIIDQYLKPVAAAASASAVEPGLVNVWSVVPYQDAFWTGNLQAIGQLLQSIGLTPNIIFGPGGGVDALRRVPKAQFNLLLSPWVGLQTVHHLEQSFGTPYFHYPIFPIGPTETGRFLRQLADYAGIAGERVEAVIAEQEAHYYYYIERSADFLFESRSGLPGRFVTIADSFYALGITRFLIQDLGMLPEVQFITDDTPPEHQQAINGYFENIAEGVRPPVVFANDGGEVREALRAIRFRERPLILGSTWDRVSARELKGYSLSVSLPISERLVLSRAYAGYDGALRLTEDIYSVILSDYQ</sequence>
<dbReference type="PANTHER" id="PTHR33712:SF7">
    <property type="entry name" value="LIGHT-INDEPENDENT PROTOCHLOROPHYLLIDE REDUCTASE SUBUNIT B"/>
    <property type="match status" value="1"/>
</dbReference>
<name>A0A845LE82_HELGE</name>
<dbReference type="Gene3D" id="3.40.50.1980">
    <property type="entry name" value="Nitrogenase molybdenum iron protein domain"/>
    <property type="match status" value="3"/>
</dbReference>
<dbReference type="InterPro" id="IPR000510">
    <property type="entry name" value="Nase/OxRdtase_comp1"/>
</dbReference>